<accession>A0A6G0X4I2</accession>
<protein>
    <submittedName>
        <fullName evidence="13">Sodium-coupled monocarboxylate transporter 1-like</fullName>
    </submittedName>
</protein>
<keyword evidence="14" id="KW-1185">Reference proteome</keyword>
<dbReference type="GO" id="GO:0015293">
    <property type="term" value="F:symporter activity"/>
    <property type="evidence" value="ECO:0007669"/>
    <property type="project" value="TreeGrafter"/>
</dbReference>
<gene>
    <name evidence="13" type="ORF">FWK35_00036126</name>
</gene>
<keyword evidence="7" id="KW-0915">Sodium</keyword>
<dbReference type="InterPro" id="IPR051163">
    <property type="entry name" value="Sodium:Solute_Symporter_SSF"/>
</dbReference>
<dbReference type="PANTHER" id="PTHR42985">
    <property type="entry name" value="SODIUM-COUPLED MONOCARBOXYLATE TRANSPORTER"/>
    <property type="match status" value="1"/>
</dbReference>
<evidence type="ECO:0000256" key="11">
    <source>
        <dbReference type="RuleBase" id="RU362091"/>
    </source>
</evidence>
<dbReference type="Gene3D" id="1.20.1730.10">
    <property type="entry name" value="Sodium/glucose cotransporter"/>
    <property type="match status" value="1"/>
</dbReference>
<evidence type="ECO:0000256" key="1">
    <source>
        <dbReference type="ARBA" id="ARBA00004651"/>
    </source>
</evidence>
<evidence type="ECO:0000256" key="3">
    <source>
        <dbReference type="ARBA" id="ARBA00022448"/>
    </source>
</evidence>
<keyword evidence="3" id="KW-0813">Transport</keyword>
<dbReference type="AlphaFoldDB" id="A0A6G0X4I2"/>
<evidence type="ECO:0000256" key="5">
    <source>
        <dbReference type="ARBA" id="ARBA00022692"/>
    </source>
</evidence>
<dbReference type="InterPro" id="IPR038377">
    <property type="entry name" value="Na/Glc_symporter_sf"/>
</dbReference>
<reference evidence="13 14" key="1">
    <citation type="submission" date="2019-08" db="EMBL/GenBank/DDBJ databases">
        <title>Whole genome of Aphis craccivora.</title>
        <authorList>
            <person name="Voronova N.V."/>
            <person name="Shulinski R.S."/>
            <person name="Bandarenka Y.V."/>
            <person name="Zhorov D.G."/>
            <person name="Warner D."/>
        </authorList>
    </citation>
    <scope>NUCLEOTIDE SEQUENCE [LARGE SCALE GENOMIC DNA]</scope>
    <source>
        <strain evidence="13">180601</strain>
        <tissue evidence="13">Whole Body</tissue>
    </source>
</reference>
<proteinExistence type="inferred from homology"/>
<keyword evidence="5 12" id="KW-0812">Transmembrane</keyword>
<name>A0A6G0X4I2_APHCR</name>
<evidence type="ECO:0000256" key="4">
    <source>
        <dbReference type="ARBA" id="ARBA00022475"/>
    </source>
</evidence>
<dbReference type="EMBL" id="VUJU01008159">
    <property type="protein sequence ID" value="KAF0734737.1"/>
    <property type="molecule type" value="Genomic_DNA"/>
</dbReference>
<evidence type="ECO:0000256" key="10">
    <source>
        <dbReference type="ARBA" id="ARBA00023201"/>
    </source>
</evidence>
<comment type="caution">
    <text evidence="13">The sequence shown here is derived from an EMBL/GenBank/DDBJ whole genome shotgun (WGS) entry which is preliminary data.</text>
</comment>
<feature type="transmembrane region" description="Helical" evidence="12">
    <location>
        <begin position="128"/>
        <end position="149"/>
    </location>
</feature>
<dbReference type="GO" id="GO:0005886">
    <property type="term" value="C:plasma membrane"/>
    <property type="evidence" value="ECO:0007669"/>
    <property type="project" value="UniProtKB-SubCell"/>
</dbReference>
<keyword evidence="4" id="KW-1003">Cell membrane</keyword>
<evidence type="ECO:0000256" key="12">
    <source>
        <dbReference type="SAM" id="Phobius"/>
    </source>
</evidence>
<keyword evidence="10" id="KW-0739">Sodium transport</keyword>
<dbReference type="PROSITE" id="PS50283">
    <property type="entry name" value="NA_SOLUT_SYMP_3"/>
    <property type="match status" value="1"/>
</dbReference>
<sequence>MENVNWMAEYAAFVVMLGLSVVIGLYYGCFSKQNTVSDYLLGGKHMSVFPITMSLIASHISGITLLGVPSEIYSNGTQYLIVGVVNNIVVIATVIYIYLPVFYDLQLTSVYEYLGLRFNSNIRGLSSLIFAINLILYIPVVIYIPALAFNQGRYIIYLLIIINS</sequence>
<keyword evidence="8" id="KW-0406">Ion transport</keyword>
<dbReference type="Pfam" id="PF00474">
    <property type="entry name" value="SSF"/>
    <property type="match status" value="1"/>
</dbReference>
<evidence type="ECO:0000256" key="2">
    <source>
        <dbReference type="ARBA" id="ARBA00006434"/>
    </source>
</evidence>
<evidence type="ECO:0000313" key="13">
    <source>
        <dbReference type="EMBL" id="KAF0734737.1"/>
    </source>
</evidence>
<evidence type="ECO:0000256" key="8">
    <source>
        <dbReference type="ARBA" id="ARBA00023065"/>
    </source>
</evidence>
<feature type="transmembrane region" description="Helical" evidence="12">
    <location>
        <begin position="48"/>
        <end position="68"/>
    </location>
</feature>
<dbReference type="GO" id="GO:0006814">
    <property type="term" value="P:sodium ion transport"/>
    <property type="evidence" value="ECO:0007669"/>
    <property type="project" value="UniProtKB-KW"/>
</dbReference>
<keyword evidence="9 12" id="KW-0472">Membrane</keyword>
<evidence type="ECO:0000256" key="6">
    <source>
        <dbReference type="ARBA" id="ARBA00022989"/>
    </source>
</evidence>
<feature type="transmembrane region" description="Helical" evidence="12">
    <location>
        <begin position="80"/>
        <end position="99"/>
    </location>
</feature>
<keyword evidence="6 12" id="KW-1133">Transmembrane helix</keyword>
<evidence type="ECO:0000256" key="9">
    <source>
        <dbReference type="ARBA" id="ARBA00023136"/>
    </source>
</evidence>
<dbReference type="PANTHER" id="PTHR42985:SF21">
    <property type="entry name" value="SODIUM-DEPENDENT MULTIVITAMIN TRANSPORTER-LIKE PROTEIN"/>
    <property type="match status" value="1"/>
</dbReference>
<comment type="similarity">
    <text evidence="2 11">Belongs to the sodium:solute symporter (SSF) (TC 2.A.21) family.</text>
</comment>
<dbReference type="InterPro" id="IPR001734">
    <property type="entry name" value="Na/solute_symporter"/>
</dbReference>
<evidence type="ECO:0000256" key="7">
    <source>
        <dbReference type="ARBA" id="ARBA00023053"/>
    </source>
</evidence>
<dbReference type="Proteomes" id="UP000478052">
    <property type="component" value="Unassembled WGS sequence"/>
</dbReference>
<comment type="subcellular location">
    <subcellularLocation>
        <location evidence="1">Cell membrane</location>
        <topology evidence="1">Multi-pass membrane protein</topology>
    </subcellularLocation>
</comment>
<evidence type="ECO:0000313" key="14">
    <source>
        <dbReference type="Proteomes" id="UP000478052"/>
    </source>
</evidence>
<feature type="transmembrane region" description="Helical" evidence="12">
    <location>
        <begin position="7"/>
        <end position="28"/>
    </location>
</feature>
<organism evidence="13 14">
    <name type="scientific">Aphis craccivora</name>
    <name type="common">Cowpea aphid</name>
    <dbReference type="NCBI Taxonomy" id="307492"/>
    <lineage>
        <taxon>Eukaryota</taxon>
        <taxon>Metazoa</taxon>
        <taxon>Ecdysozoa</taxon>
        <taxon>Arthropoda</taxon>
        <taxon>Hexapoda</taxon>
        <taxon>Insecta</taxon>
        <taxon>Pterygota</taxon>
        <taxon>Neoptera</taxon>
        <taxon>Paraneoptera</taxon>
        <taxon>Hemiptera</taxon>
        <taxon>Sternorrhyncha</taxon>
        <taxon>Aphidomorpha</taxon>
        <taxon>Aphidoidea</taxon>
        <taxon>Aphididae</taxon>
        <taxon>Aphidini</taxon>
        <taxon>Aphis</taxon>
        <taxon>Aphis</taxon>
    </lineage>
</organism>
<dbReference type="OrthoDB" id="6629256at2759"/>